<reference evidence="2" key="2">
    <citation type="submission" date="2025-08" db="UniProtKB">
        <authorList>
            <consortium name="Ensembl"/>
        </authorList>
    </citation>
    <scope>IDENTIFICATION</scope>
</reference>
<keyword evidence="3" id="KW-1185">Reference proteome</keyword>
<sequence>TQLPCTLNRCLLLMAAPEVLSTLLSLFGSQFTSRQETYRKSPFWIFSILSEDIARNFTKRMVCAKFYLYIHTVCIK</sequence>
<name>A0A8D2K5Y7_THEGE</name>
<feature type="chain" id="PRO_5034654926" description="Secreted protein" evidence="1">
    <location>
        <begin position="22"/>
        <end position="76"/>
    </location>
</feature>
<protein>
    <recommendedName>
        <fullName evidence="4">Secreted protein</fullName>
    </recommendedName>
</protein>
<keyword evidence="1" id="KW-0732">Signal</keyword>
<feature type="signal peptide" evidence="1">
    <location>
        <begin position="1"/>
        <end position="21"/>
    </location>
</feature>
<dbReference type="AlphaFoldDB" id="A0A8D2K5Y7"/>
<dbReference type="Proteomes" id="UP000694411">
    <property type="component" value="Chromosome 14"/>
</dbReference>
<evidence type="ECO:0000256" key="1">
    <source>
        <dbReference type="SAM" id="SignalP"/>
    </source>
</evidence>
<dbReference type="Ensembl" id="ENSTGET00000031075.1">
    <property type="protein sequence ID" value="ENSTGEP00000026095.1"/>
    <property type="gene ID" value="ENSTGEG00000021034.1"/>
</dbReference>
<evidence type="ECO:0008006" key="4">
    <source>
        <dbReference type="Google" id="ProtNLM"/>
    </source>
</evidence>
<reference evidence="2" key="1">
    <citation type="submission" date="2018-05" db="EMBL/GenBank/DDBJ databases">
        <title>Whole genome of Theropithecus gelada.</title>
        <authorList>
            <person name="Chiou K.L."/>
            <person name="Snyder-Mackler N."/>
        </authorList>
    </citation>
    <scope>NUCLEOTIDE SEQUENCE [LARGE SCALE GENOMIC DNA]</scope>
</reference>
<evidence type="ECO:0000313" key="3">
    <source>
        <dbReference type="Proteomes" id="UP000694411"/>
    </source>
</evidence>
<organism evidence="2 3">
    <name type="scientific">Theropithecus gelada</name>
    <name type="common">Gelada baboon</name>
    <dbReference type="NCBI Taxonomy" id="9565"/>
    <lineage>
        <taxon>Eukaryota</taxon>
        <taxon>Metazoa</taxon>
        <taxon>Chordata</taxon>
        <taxon>Craniata</taxon>
        <taxon>Vertebrata</taxon>
        <taxon>Euteleostomi</taxon>
        <taxon>Mammalia</taxon>
        <taxon>Eutheria</taxon>
        <taxon>Euarchontoglires</taxon>
        <taxon>Primates</taxon>
        <taxon>Haplorrhini</taxon>
        <taxon>Catarrhini</taxon>
        <taxon>Cercopithecidae</taxon>
        <taxon>Cercopithecinae</taxon>
        <taxon>Theropithecus</taxon>
    </lineage>
</organism>
<proteinExistence type="predicted"/>
<evidence type="ECO:0000313" key="2">
    <source>
        <dbReference type="Ensembl" id="ENSTGEP00000026095.1"/>
    </source>
</evidence>
<reference evidence="2" key="3">
    <citation type="submission" date="2025-09" db="UniProtKB">
        <authorList>
            <consortium name="Ensembl"/>
        </authorList>
    </citation>
    <scope>IDENTIFICATION</scope>
</reference>
<accession>A0A8D2K5Y7</accession>